<dbReference type="PANTHER" id="PTHR43814">
    <property type="entry name" value="ARGININOSUCCINATE LYASE"/>
    <property type="match status" value="1"/>
</dbReference>
<dbReference type="PANTHER" id="PTHR43814:SF1">
    <property type="entry name" value="ARGININOSUCCINATE LYASE"/>
    <property type="match status" value="1"/>
</dbReference>
<dbReference type="Pfam" id="PF14698">
    <property type="entry name" value="ASL_C2"/>
    <property type="match status" value="1"/>
</dbReference>
<dbReference type="Pfam" id="PF00206">
    <property type="entry name" value="Lyase_1"/>
    <property type="match status" value="1"/>
</dbReference>
<dbReference type="GO" id="GO:0042450">
    <property type="term" value="P:L-arginine biosynthetic process via ornithine"/>
    <property type="evidence" value="ECO:0007669"/>
    <property type="project" value="UniProtKB-UniRule"/>
</dbReference>
<keyword evidence="3 4" id="KW-0055">Arginine biosynthesis</keyword>
<dbReference type="HAMAP" id="MF_00006">
    <property type="entry name" value="Arg_succ_lyase"/>
    <property type="match status" value="1"/>
</dbReference>
<dbReference type="PRINTS" id="PR00145">
    <property type="entry name" value="ARGSUCLYASE"/>
</dbReference>
<dbReference type="InterPro" id="IPR008948">
    <property type="entry name" value="L-Aspartase-like"/>
</dbReference>
<feature type="domain" description="Fumarate lyase N-terminal" evidence="5">
    <location>
        <begin position="62"/>
        <end position="296"/>
    </location>
</feature>
<comment type="similarity">
    <text evidence="4">Belongs to the lyase 1 family. Argininosuccinate lyase subfamily.</text>
</comment>
<dbReference type="InterPro" id="IPR000362">
    <property type="entry name" value="Fumarate_lyase_fam"/>
</dbReference>
<dbReference type="GO" id="GO:0005829">
    <property type="term" value="C:cytosol"/>
    <property type="evidence" value="ECO:0007669"/>
    <property type="project" value="TreeGrafter"/>
</dbReference>
<proteinExistence type="inferred from homology"/>
<evidence type="ECO:0000256" key="3">
    <source>
        <dbReference type="ARBA" id="ARBA00022571"/>
    </source>
</evidence>
<dbReference type="InterPro" id="IPR009049">
    <property type="entry name" value="Argininosuccinate_lyase"/>
</dbReference>
<dbReference type="Proteomes" id="UP000473699">
    <property type="component" value="Unassembled WGS sequence"/>
</dbReference>
<dbReference type="Gene3D" id="1.20.200.10">
    <property type="entry name" value="Fumarase/aspartase (Central domain)"/>
    <property type="match status" value="1"/>
</dbReference>
<dbReference type="AlphaFoldDB" id="A0A6L5YBF3"/>
<comment type="caution">
    <text evidence="7">The sequence shown here is derived from an EMBL/GenBank/DDBJ whole genome shotgun (WGS) entry which is preliminary data.</text>
</comment>
<dbReference type="InterPro" id="IPR029419">
    <property type="entry name" value="Arg_succ_lyase_C"/>
</dbReference>
<dbReference type="CDD" id="cd01359">
    <property type="entry name" value="Argininosuccinate_lyase"/>
    <property type="match status" value="1"/>
</dbReference>
<dbReference type="PRINTS" id="PR00149">
    <property type="entry name" value="FUMRATELYASE"/>
</dbReference>
<dbReference type="Gene3D" id="1.10.275.10">
    <property type="entry name" value="Fumarase/aspartase (N-terminal domain)"/>
    <property type="match status" value="1"/>
</dbReference>
<dbReference type="RefSeq" id="WP_154528655.1">
    <property type="nucleotide sequence ID" value="NZ_VUNH01000005.1"/>
</dbReference>
<dbReference type="UniPathway" id="UPA00068">
    <property type="reaction ID" value="UER00114"/>
</dbReference>
<keyword evidence="4 7" id="KW-0456">Lyase</keyword>
<organism evidence="7 8">
    <name type="scientific">Pyramidobacter porci</name>
    <dbReference type="NCBI Taxonomy" id="2605789"/>
    <lineage>
        <taxon>Bacteria</taxon>
        <taxon>Thermotogati</taxon>
        <taxon>Synergistota</taxon>
        <taxon>Synergistia</taxon>
        <taxon>Synergistales</taxon>
        <taxon>Dethiosulfovibrionaceae</taxon>
        <taxon>Pyramidobacter</taxon>
    </lineage>
</organism>
<accession>A0A6L5YBF3</accession>
<dbReference type="SUPFAM" id="SSF48557">
    <property type="entry name" value="L-aspartase-like"/>
    <property type="match status" value="1"/>
</dbReference>
<gene>
    <name evidence="4 7" type="primary">argH</name>
    <name evidence="7" type="ORF">FYJ74_05865</name>
</gene>
<comment type="pathway">
    <text evidence="1 4">Amino-acid biosynthesis; L-arginine biosynthesis; L-arginine from L-ornithine and carbamoyl phosphate: step 3/3.</text>
</comment>
<dbReference type="InterPro" id="IPR022761">
    <property type="entry name" value="Fumarate_lyase_N"/>
</dbReference>
<evidence type="ECO:0000313" key="8">
    <source>
        <dbReference type="Proteomes" id="UP000473699"/>
    </source>
</evidence>
<name>A0A6L5YBF3_9BACT</name>
<keyword evidence="8" id="KW-1185">Reference proteome</keyword>
<dbReference type="EC" id="4.3.2.1" evidence="2 4"/>
<sequence length="498" mass="56758">MRERLKAAPSFNQEKYLGANFLKASNERSFYNMSRLNQAHTLMLYRQGIISRHDAQIILRSLIALEKKGNTVLTLDPKYEDYYYNVEMYIINDIGIDIGGKLHTARSRNDLHSTILRMDIRDRLLNFFPQLNALRNTLIIKSEEYKNVVMTGYTHMQPAQPITLGFYFAGVAEALERDFDRIYATYQHLNYATLGAGAFAGTSFPIDRRFTAELLGFKGPIVNTLDAIASRDYVLEIIATLAILASTINRVAHDLYYWCADEFRYIELDDSICVTSSIMPQKKNPAVLEYIKAKCSHLLAAFADAFCCMRGIPFAHSRDLGGETTHHLWDAFMEIEAMTVLTEEVLNKLKVNEKNMKARVNGNFCTATELADELVREEHISFRVAHEIVGQVVMKCVDAGLNCQGITSKKLDEAALNFAGRSFKWTKKHIDKVMDATSSVENRISEGSPRSEETEKLTKQMSLKLDNDIDAYNRLQTEVKERYRMLLDKVQDVLNSND</sequence>
<evidence type="ECO:0000259" key="5">
    <source>
        <dbReference type="Pfam" id="PF00206"/>
    </source>
</evidence>
<dbReference type="Gene3D" id="1.10.40.30">
    <property type="entry name" value="Fumarase/aspartase (C-terminal domain)"/>
    <property type="match status" value="1"/>
</dbReference>
<dbReference type="GO" id="GO:0004056">
    <property type="term" value="F:argininosuccinate lyase activity"/>
    <property type="evidence" value="ECO:0007669"/>
    <property type="project" value="UniProtKB-UniRule"/>
</dbReference>
<protein>
    <recommendedName>
        <fullName evidence="2 4">Argininosuccinate lyase</fullName>
        <shortName evidence="4">ASAL</shortName>
        <ecNumber evidence="2 4">4.3.2.1</ecNumber>
    </recommendedName>
    <alternativeName>
        <fullName evidence="4">Arginosuccinase</fullName>
    </alternativeName>
</protein>
<evidence type="ECO:0000256" key="1">
    <source>
        <dbReference type="ARBA" id="ARBA00004941"/>
    </source>
</evidence>
<evidence type="ECO:0000256" key="2">
    <source>
        <dbReference type="ARBA" id="ARBA00012338"/>
    </source>
</evidence>
<keyword evidence="4" id="KW-0963">Cytoplasm</keyword>
<evidence type="ECO:0000256" key="4">
    <source>
        <dbReference type="HAMAP-Rule" id="MF_00006"/>
    </source>
</evidence>
<feature type="domain" description="Argininosuccinate lyase C-terminal" evidence="6">
    <location>
        <begin position="364"/>
        <end position="440"/>
    </location>
</feature>
<comment type="subcellular location">
    <subcellularLocation>
        <location evidence="4">Cytoplasm</location>
    </subcellularLocation>
</comment>
<dbReference type="InterPro" id="IPR024083">
    <property type="entry name" value="Fumarase/histidase_N"/>
</dbReference>
<evidence type="ECO:0000313" key="7">
    <source>
        <dbReference type="EMBL" id="MST55560.1"/>
    </source>
</evidence>
<evidence type="ECO:0000259" key="6">
    <source>
        <dbReference type="Pfam" id="PF14698"/>
    </source>
</evidence>
<dbReference type="EMBL" id="VUNH01000005">
    <property type="protein sequence ID" value="MST55560.1"/>
    <property type="molecule type" value="Genomic_DNA"/>
</dbReference>
<dbReference type="NCBIfam" id="TIGR00838">
    <property type="entry name" value="argH"/>
    <property type="match status" value="1"/>
</dbReference>
<reference evidence="7 8" key="1">
    <citation type="submission" date="2019-08" db="EMBL/GenBank/DDBJ databases">
        <title>In-depth cultivation of the pig gut microbiome towards novel bacterial diversity and tailored functional studies.</title>
        <authorList>
            <person name="Wylensek D."/>
            <person name="Hitch T.C.A."/>
            <person name="Clavel T."/>
        </authorList>
    </citation>
    <scope>NUCLEOTIDE SEQUENCE [LARGE SCALE GENOMIC DNA]</scope>
    <source>
        <strain evidence="7 8">SM-530-WT-4B</strain>
    </source>
</reference>
<comment type="catalytic activity">
    <reaction evidence="4">
        <text>2-(N(omega)-L-arginino)succinate = fumarate + L-arginine</text>
        <dbReference type="Rhea" id="RHEA:24020"/>
        <dbReference type="ChEBI" id="CHEBI:29806"/>
        <dbReference type="ChEBI" id="CHEBI:32682"/>
        <dbReference type="ChEBI" id="CHEBI:57472"/>
        <dbReference type="EC" id="4.3.2.1"/>
    </reaction>
</comment>
<keyword evidence="4" id="KW-0028">Amino-acid biosynthesis</keyword>